<comment type="caution">
    <text evidence="2">The sequence shown here is derived from an EMBL/GenBank/DDBJ whole genome shotgun (WGS) entry which is preliminary data.</text>
</comment>
<accession>A0ABR2QWZ4</accession>
<feature type="compositionally biased region" description="Acidic residues" evidence="1">
    <location>
        <begin position="21"/>
        <end position="32"/>
    </location>
</feature>
<dbReference type="Proteomes" id="UP001396334">
    <property type="component" value="Unassembled WGS sequence"/>
</dbReference>
<feature type="compositionally biased region" description="Basic and acidic residues" evidence="1">
    <location>
        <begin position="10"/>
        <end position="20"/>
    </location>
</feature>
<feature type="region of interest" description="Disordered" evidence="1">
    <location>
        <begin position="1"/>
        <end position="42"/>
    </location>
</feature>
<protein>
    <submittedName>
        <fullName evidence="2">Uncharacterized protein</fullName>
    </submittedName>
</protein>
<proteinExistence type="predicted"/>
<keyword evidence="3" id="KW-1185">Reference proteome</keyword>
<name>A0ABR2QWZ4_9ROSI</name>
<organism evidence="2 3">
    <name type="scientific">Hibiscus sabdariffa</name>
    <name type="common">roselle</name>
    <dbReference type="NCBI Taxonomy" id="183260"/>
    <lineage>
        <taxon>Eukaryota</taxon>
        <taxon>Viridiplantae</taxon>
        <taxon>Streptophyta</taxon>
        <taxon>Embryophyta</taxon>
        <taxon>Tracheophyta</taxon>
        <taxon>Spermatophyta</taxon>
        <taxon>Magnoliopsida</taxon>
        <taxon>eudicotyledons</taxon>
        <taxon>Gunneridae</taxon>
        <taxon>Pentapetalae</taxon>
        <taxon>rosids</taxon>
        <taxon>malvids</taxon>
        <taxon>Malvales</taxon>
        <taxon>Malvaceae</taxon>
        <taxon>Malvoideae</taxon>
        <taxon>Hibiscus</taxon>
    </lineage>
</organism>
<evidence type="ECO:0000313" key="3">
    <source>
        <dbReference type="Proteomes" id="UP001396334"/>
    </source>
</evidence>
<reference evidence="2 3" key="1">
    <citation type="journal article" date="2024" name="G3 (Bethesda)">
        <title>Genome assembly of Hibiscus sabdariffa L. provides insights into metabolisms of medicinal natural products.</title>
        <authorList>
            <person name="Kim T."/>
        </authorList>
    </citation>
    <scope>NUCLEOTIDE SEQUENCE [LARGE SCALE GENOMIC DNA]</scope>
    <source>
        <strain evidence="2">TK-2024</strain>
        <tissue evidence="2">Old leaves</tissue>
    </source>
</reference>
<evidence type="ECO:0000256" key="1">
    <source>
        <dbReference type="SAM" id="MobiDB-lite"/>
    </source>
</evidence>
<evidence type="ECO:0000313" key="2">
    <source>
        <dbReference type="EMBL" id="KAK9005123.1"/>
    </source>
</evidence>
<sequence length="103" mass="11827">MLARLRKKVLKEQEQKKQPVIEEDEQELQNDDESSHQMPALVLQRTVVTTSTKMMIPRKMALTRIEMLSFTESCNSLLISENSKSLSMSFMLRPTILGVAEET</sequence>
<dbReference type="EMBL" id="JBBPBN010000030">
    <property type="protein sequence ID" value="KAK9005123.1"/>
    <property type="molecule type" value="Genomic_DNA"/>
</dbReference>
<gene>
    <name evidence="2" type="ORF">V6N11_042569</name>
</gene>